<protein>
    <recommendedName>
        <fullName evidence="4">Remorin C-terminal domain-containing protein</fullName>
    </recommendedName>
</protein>
<feature type="region of interest" description="Disordered" evidence="3">
    <location>
        <begin position="208"/>
        <end position="264"/>
    </location>
</feature>
<dbReference type="EMBL" id="JAXUIC010000003">
    <property type="protein sequence ID" value="KAK4598707.1"/>
    <property type="molecule type" value="Genomic_DNA"/>
</dbReference>
<sequence length="369" mass="41689">MDSLVKQLRGGYSGIQRQKTEEAGNIKDGRIPPQQTQSFKATVALLLIQWILLSRAAETETLTEKKKSQNWFQRLFNRQMSQDYDSSNIIEHATAVAAATIAIATLEEPDIPDQKKTSERPETSFIRSKSKKEDTTRSALEPGRASKRFSGETSMRLPEGKDTKVPETAAAIGKTPQNQKSIGPAPSLKKTPTFAEHLKKTDSIQPDLPATINLEMPPTETQRQSSMRAEIPPTETRRQSSMRAEIPPTDSKGQSPMRFRAEETAEAWEKAELAKIKERYEKINSTILSWEEKKKAKARRRLDKTQSEVERRRVKALEKFHTQMEYINQVAGGAKAQAEERRKDEELKAKEKANIIRTTGKVPKTCLCL</sequence>
<evidence type="ECO:0000256" key="1">
    <source>
        <dbReference type="ARBA" id="ARBA00005711"/>
    </source>
</evidence>
<dbReference type="PANTHER" id="PTHR31471">
    <property type="entry name" value="OS02G0116800 PROTEIN"/>
    <property type="match status" value="1"/>
</dbReference>
<dbReference type="InterPro" id="IPR005516">
    <property type="entry name" value="Remorin_C"/>
</dbReference>
<proteinExistence type="inferred from homology"/>
<feature type="domain" description="Remorin C-terminal" evidence="4">
    <location>
        <begin position="261"/>
        <end position="364"/>
    </location>
</feature>
<keyword evidence="2" id="KW-0175">Coiled coil</keyword>
<name>A0AAN7J540_QUERU</name>
<feature type="region of interest" description="Disordered" evidence="3">
    <location>
        <begin position="110"/>
        <end position="190"/>
    </location>
</feature>
<dbReference type="PANTHER" id="PTHR31471:SF51">
    <property type="entry name" value="REMORIN FAMILY PROTEIN"/>
    <property type="match status" value="1"/>
</dbReference>
<feature type="compositionally biased region" description="Basic and acidic residues" evidence="3">
    <location>
        <begin position="112"/>
        <end position="122"/>
    </location>
</feature>
<evidence type="ECO:0000256" key="3">
    <source>
        <dbReference type="SAM" id="MobiDB-lite"/>
    </source>
</evidence>
<evidence type="ECO:0000259" key="4">
    <source>
        <dbReference type="Pfam" id="PF03763"/>
    </source>
</evidence>
<dbReference type="AlphaFoldDB" id="A0AAN7J540"/>
<evidence type="ECO:0000313" key="6">
    <source>
        <dbReference type="Proteomes" id="UP001324115"/>
    </source>
</evidence>
<dbReference type="Pfam" id="PF03763">
    <property type="entry name" value="Remorin_C"/>
    <property type="match status" value="1"/>
</dbReference>
<organism evidence="5 6">
    <name type="scientific">Quercus rubra</name>
    <name type="common">Northern red oak</name>
    <name type="synonym">Quercus borealis</name>
    <dbReference type="NCBI Taxonomy" id="3512"/>
    <lineage>
        <taxon>Eukaryota</taxon>
        <taxon>Viridiplantae</taxon>
        <taxon>Streptophyta</taxon>
        <taxon>Embryophyta</taxon>
        <taxon>Tracheophyta</taxon>
        <taxon>Spermatophyta</taxon>
        <taxon>Magnoliopsida</taxon>
        <taxon>eudicotyledons</taxon>
        <taxon>Gunneridae</taxon>
        <taxon>Pentapetalae</taxon>
        <taxon>rosids</taxon>
        <taxon>fabids</taxon>
        <taxon>Fagales</taxon>
        <taxon>Fagaceae</taxon>
        <taxon>Quercus</taxon>
    </lineage>
</organism>
<gene>
    <name evidence="5" type="ORF">RGQ29_015958</name>
</gene>
<accession>A0AAN7J540</accession>
<keyword evidence="6" id="KW-1185">Reference proteome</keyword>
<comment type="caution">
    <text evidence="5">The sequence shown here is derived from an EMBL/GenBank/DDBJ whole genome shotgun (WGS) entry which is preliminary data.</text>
</comment>
<comment type="similarity">
    <text evidence="1">Belongs to the remorin family.</text>
</comment>
<evidence type="ECO:0000313" key="5">
    <source>
        <dbReference type="EMBL" id="KAK4598707.1"/>
    </source>
</evidence>
<feature type="coiled-coil region" evidence="2">
    <location>
        <begin position="273"/>
        <end position="355"/>
    </location>
</feature>
<reference evidence="5 6" key="1">
    <citation type="journal article" date="2023" name="G3 (Bethesda)">
        <title>A haplotype-resolved chromosome-scale genome for Quercus rubra L. provides insights into the genetics of adaptive traits for red oak species.</title>
        <authorList>
            <person name="Kapoor B."/>
            <person name="Jenkins J."/>
            <person name="Schmutz J."/>
            <person name="Zhebentyayeva T."/>
            <person name="Kuelheim C."/>
            <person name="Coggeshall M."/>
            <person name="Heim C."/>
            <person name="Lasky J.R."/>
            <person name="Leites L."/>
            <person name="Islam-Faridi N."/>
            <person name="Romero-Severson J."/>
            <person name="DeLeo V.L."/>
            <person name="Lucas S.M."/>
            <person name="Lazic D."/>
            <person name="Gailing O."/>
            <person name="Carlson J."/>
            <person name="Staton M."/>
        </authorList>
    </citation>
    <scope>NUCLEOTIDE SEQUENCE [LARGE SCALE GENOMIC DNA]</scope>
    <source>
        <strain evidence="5">Pseudo-F2</strain>
    </source>
</reference>
<evidence type="ECO:0000256" key="2">
    <source>
        <dbReference type="SAM" id="Coils"/>
    </source>
</evidence>
<dbReference type="Proteomes" id="UP001324115">
    <property type="component" value="Unassembled WGS sequence"/>
</dbReference>